<evidence type="ECO:0000313" key="1">
    <source>
        <dbReference type="EMBL" id="QEH38447.1"/>
    </source>
</evidence>
<accession>A0A5B9WD56</accession>
<proteinExistence type="predicted"/>
<sequence>MATDLAAAPILLELDDATWSKQIDRAAAWLGDALTVQEKFRKLAEDTAASLKEPHIKKYIQDIARHAAAHEELVRGLARAIGREPSGGRSLAGSVLAKGAELVADVVGLAGGARGNWKDLRQLLLASQDAMGAFAIAEQLGYALGLPKLSDPAFRAAAEKTRDHLVIQEFVLEMAPASILLHQDA</sequence>
<name>A0A5B9WD56_9BACT</name>
<keyword evidence="2" id="KW-1185">Reference proteome</keyword>
<dbReference type="RefSeq" id="WP_148597886.1">
    <property type="nucleotide sequence ID" value="NZ_CP042997.1"/>
</dbReference>
<gene>
    <name evidence="1" type="ORF">OJF2_70500</name>
</gene>
<protein>
    <recommendedName>
        <fullName evidence="3">Ferritin-like domain-containing protein</fullName>
    </recommendedName>
</protein>
<evidence type="ECO:0000313" key="2">
    <source>
        <dbReference type="Proteomes" id="UP000324233"/>
    </source>
</evidence>
<dbReference type="KEGG" id="agv:OJF2_70500"/>
<evidence type="ECO:0008006" key="3">
    <source>
        <dbReference type="Google" id="ProtNLM"/>
    </source>
</evidence>
<dbReference type="Proteomes" id="UP000324233">
    <property type="component" value="Chromosome"/>
</dbReference>
<dbReference type="EMBL" id="CP042997">
    <property type="protein sequence ID" value="QEH38447.1"/>
    <property type="molecule type" value="Genomic_DNA"/>
</dbReference>
<dbReference type="AlphaFoldDB" id="A0A5B9WD56"/>
<dbReference type="OrthoDB" id="2452142at2"/>
<organism evidence="1 2">
    <name type="scientific">Aquisphaera giovannonii</name>
    <dbReference type="NCBI Taxonomy" id="406548"/>
    <lineage>
        <taxon>Bacteria</taxon>
        <taxon>Pseudomonadati</taxon>
        <taxon>Planctomycetota</taxon>
        <taxon>Planctomycetia</taxon>
        <taxon>Isosphaerales</taxon>
        <taxon>Isosphaeraceae</taxon>
        <taxon>Aquisphaera</taxon>
    </lineage>
</organism>
<reference evidence="1 2" key="1">
    <citation type="submission" date="2019-08" db="EMBL/GenBank/DDBJ databases">
        <title>Deep-cultivation of Planctomycetes and their phenomic and genomic characterization uncovers novel biology.</title>
        <authorList>
            <person name="Wiegand S."/>
            <person name="Jogler M."/>
            <person name="Boedeker C."/>
            <person name="Pinto D."/>
            <person name="Vollmers J."/>
            <person name="Rivas-Marin E."/>
            <person name="Kohn T."/>
            <person name="Peeters S.H."/>
            <person name="Heuer A."/>
            <person name="Rast P."/>
            <person name="Oberbeckmann S."/>
            <person name="Bunk B."/>
            <person name="Jeske O."/>
            <person name="Meyerdierks A."/>
            <person name="Storesund J.E."/>
            <person name="Kallscheuer N."/>
            <person name="Luecker S."/>
            <person name="Lage O.M."/>
            <person name="Pohl T."/>
            <person name="Merkel B.J."/>
            <person name="Hornburger P."/>
            <person name="Mueller R.-W."/>
            <person name="Bruemmer F."/>
            <person name="Labrenz M."/>
            <person name="Spormann A.M."/>
            <person name="Op den Camp H."/>
            <person name="Overmann J."/>
            <person name="Amann R."/>
            <person name="Jetten M.S.M."/>
            <person name="Mascher T."/>
            <person name="Medema M.H."/>
            <person name="Devos D.P."/>
            <person name="Kaster A.-K."/>
            <person name="Ovreas L."/>
            <person name="Rohde M."/>
            <person name="Galperin M.Y."/>
            <person name="Jogler C."/>
        </authorList>
    </citation>
    <scope>NUCLEOTIDE SEQUENCE [LARGE SCALE GENOMIC DNA]</scope>
    <source>
        <strain evidence="1 2">OJF2</strain>
    </source>
</reference>